<evidence type="ECO:0000256" key="1">
    <source>
        <dbReference type="SAM" id="MobiDB-lite"/>
    </source>
</evidence>
<protein>
    <recommendedName>
        <fullName evidence="3">Ras-GAP domain-containing protein</fullName>
    </recommendedName>
</protein>
<keyword evidence="2" id="KW-0472">Membrane</keyword>
<dbReference type="Proteomes" id="UP000241769">
    <property type="component" value="Unassembled WGS sequence"/>
</dbReference>
<dbReference type="InterPro" id="IPR032675">
    <property type="entry name" value="LRR_dom_sf"/>
</dbReference>
<dbReference type="EMBL" id="MDYQ01000129">
    <property type="protein sequence ID" value="PRP81158.1"/>
    <property type="molecule type" value="Genomic_DNA"/>
</dbReference>
<evidence type="ECO:0000256" key="2">
    <source>
        <dbReference type="SAM" id="Phobius"/>
    </source>
</evidence>
<dbReference type="SMART" id="SM00323">
    <property type="entry name" value="RasGAP"/>
    <property type="match status" value="1"/>
</dbReference>
<dbReference type="Gene3D" id="3.80.10.10">
    <property type="entry name" value="Ribonuclease Inhibitor"/>
    <property type="match status" value="1"/>
</dbReference>
<dbReference type="PANTHER" id="PTHR24112">
    <property type="entry name" value="LEUCINE-RICH REPEAT, ISOFORM F-RELATED"/>
    <property type="match status" value="1"/>
</dbReference>
<dbReference type="Gene3D" id="1.10.506.10">
    <property type="entry name" value="GTPase Activation - p120gap, domain 1"/>
    <property type="match status" value="1"/>
</dbReference>
<organism evidence="4 5">
    <name type="scientific">Planoprotostelium fungivorum</name>
    <dbReference type="NCBI Taxonomy" id="1890364"/>
    <lineage>
        <taxon>Eukaryota</taxon>
        <taxon>Amoebozoa</taxon>
        <taxon>Evosea</taxon>
        <taxon>Variosea</taxon>
        <taxon>Cavosteliida</taxon>
        <taxon>Cavosteliaceae</taxon>
        <taxon>Planoprotostelium</taxon>
    </lineage>
</organism>
<dbReference type="Pfam" id="PF13516">
    <property type="entry name" value="LRR_6"/>
    <property type="match status" value="2"/>
</dbReference>
<dbReference type="GO" id="GO:0016477">
    <property type="term" value="P:cell migration"/>
    <property type="evidence" value="ECO:0007669"/>
    <property type="project" value="TreeGrafter"/>
</dbReference>
<evidence type="ECO:0000313" key="5">
    <source>
        <dbReference type="Proteomes" id="UP000241769"/>
    </source>
</evidence>
<evidence type="ECO:0000313" key="4">
    <source>
        <dbReference type="EMBL" id="PRP81158.1"/>
    </source>
</evidence>
<gene>
    <name evidence="4" type="ORF">PROFUN_01992</name>
</gene>
<reference evidence="4 5" key="1">
    <citation type="journal article" date="2018" name="Genome Biol. Evol.">
        <title>Multiple Roots of Fruiting Body Formation in Amoebozoa.</title>
        <authorList>
            <person name="Hillmann F."/>
            <person name="Forbes G."/>
            <person name="Novohradska S."/>
            <person name="Ferling I."/>
            <person name="Riege K."/>
            <person name="Groth M."/>
            <person name="Westermann M."/>
            <person name="Marz M."/>
            <person name="Spaller T."/>
            <person name="Winckler T."/>
            <person name="Schaap P."/>
            <person name="Glockner G."/>
        </authorList>
    </citation>
    <scope>NUCLEOTIDE SEQUENCE [LARGE SCALE GENOMIC DNA]</scope>
    <source>
        <strain evidence="4 5">Jena</strain>
    </source>
</reference>
<proteinExistence type="predicted"/>
<dbReference type="PANTHER" id="PTHR24112:SF66">
    <property type="entry name" value="LEUCINE-RICH REPEAT, ISOFORM F"/>
    <property type="match status" value="1"/>
</dbReference>
<dbReference type="OrthoDB" id="15935at2759"/>
<feature type="region of interest" description="Disordered" evidence="1">
    <location>
        <begin position="724"/>
        <end position="743"/>
    </location>
</feature>
<dbReference type="InterPro" id="IPR051279">
    <property type="entry name" value="PP1-Reg/Actin-Interact_Protein"/>
</dbReference>
<keyword evidence="2" id="KW-0812">Transmembrane</keyword>
<accession>A0A2P6NB27</accession>
<sequence>MSSRRPIDPRTQALIKRPLQFFFIVCFLGYAVSNIFSSNPIEQNKPSLVQPTQPKHPSDTLLNTDNHVVHSYDEPPVVAIAVWLGGKKPPLLEEFFHSITKNPNISLLVVAVTESEGICDYSWPRTFYRKNIKFACMFEEDILNLMADEMCNVWECNDLETERFRKTIHEFLNDPHAFTEMRVAHASIFGHLLQKWDPPRKNPFSHWLRLDFDVLMGDWQNLFPWPLLHQFDVISLNPPDHKSLWLPSSSTVFRLDPKVDRLWTNIWGLQTPTSFSEVYANKPDIEDCSSAYGGSDEGALAKALLTTPDITWIQLSSYLFWHPYMMADGVSYHADVSGGDDQKSILMVPDAMKPEDTLRLRQSVTSETKKATDLSPYHDVIRFYGRQRVTWQCPQDRKTDMKWVVPSGRICIENGDAQVQSDESADSMSIVYRNETYGAIYRASVADPLSRRTKAAMDTNEKDMRYWDVPLLSLSAAKKKINFQMKPLGENETLQIYPARTQANNNRAHIRMDAEVPPADKSLLLSGSSIDSVTEVMEGNDDMVAAPIPPPLEKTGSSTRLVTARPITGPKLASTLKHFQPSTIRNNWDGTFRSRDSYRRPKTGSVSNTVGPNNEPIYRQKSLDSMDLDQIDVFVSEDGTPSEDENAVPSPPPLPRAMSGRDFSSNQTVRQPKKAATFSKMNFPTTRAARSPTELTDEASFTIRKREKRLTTVILSRTKIDKKQSPHLDVTTPTSTSPTLTDEGSSEFVNMIYSDRETENVKEIFSLMTRKNPQMIKEMISTEPAGPAEMSRTVCVMGLITGTVFRLVKWFIDDEFQTILGGKDPQNAKENALEKSLFSEESVASRFLLDCFERLGRSYTHNLFGGYVTQIMVQEKKQSLELNPSFTEPHELENNRKIFYKKVNLLIDQMTSQTDIDKIPVGIRFIVGYLHEAASYWKDKGFQIDVKSLVGSLFIYRYMCEALRNPEPFLKKSGTQSAVTKRNFYLLDRFFKFAATGEPHQSKEQFLQYFDNLGEGQRIRLHKFLQNLLVPSTTALSGKFPPKFPPPPRLKLKIVSSELNTVHVSDLHTMHRIFFQKSEQLTKDEENNEYKRLLDKLGSFQNKLTFSMLAPNDQKIVRAVLLEKNEESFFVNWVDKKSQKKMQRRLLVVGMNKILSITSSGKVAREGHYMDLVEVVSTASEPKNVTLVFKGFSIQFTSDVADDFIESIRNTYMINFHCVPEANQIKFNVEPSSRIRLVNPADDRPCGGFASMYKSMCAYYKIPVHTDLCWDMDNLKEHGKVLDNSTNWGTMGPAFTMDLSKYMSASLEEPLRESDLPPILHTLQYNLYFSSLVMRDCKLEKKEVISGLSEVFRCNRVLEGLTLSHVTSSKENMLVLMEGLSNGRSFISHMDLSNTKIEERAALQLAKYLGNTTTRMQYIDLSATECGGRGLTAIFNALSENTRASQSLYYLSISRNSIGLEGSNAMKTWLKTESSSSLSVLLMSGMTNLVYKTVVEGLILSKAPLQRLDLSGSKVTKGDDVSGLSEYVRTSTLLEELDLSSTHVQISTITSILTSVNDNLNIDLNLRDNNLSTHGATEIANVAYRISNIHSLDLSDNDLGDDGVADLALGLRNNNSIKKLYLNRNFKGKSKDRSRAVQTLIQLVTSDCTIEALHISAKPHSHSSLKQDLVPFVQSLEKNTTLCELGISGHQMGNTGAIALAKVLQINTQLTSIIWDENDTGFTGLMSVKYGLKMNKSIKYMPLPLIDIGSLVRELSREEQIKLKLTLAKIEKCIALNISVY</sequence>
<dbReference type="SUPFAM" id="SSF48350">
    <property type="entry name" value="GTPase activation domain, GAP"/>
    <property type="match status" value="1"/>
</dbReference>
<dbReference type="InterPro" id="IPR001936">
    <property type="entry name" value="RasGAP_dom"/>
</dbReference>
<dbReference type="STRING" id="1890364.A0A2P6NB27"/>
<evidence type="ECO:0000259" key="3">
    <source>
        <dbReference type="PROSITE" id="PS50018"/>
    </source>
</evidence>
<comment type="caution">
    <text evidence="4">The sequence shown here is derived from an EMBL/GenBank/DDBJ whole genome shotgun (WGS) entry which is preliminary data.</text>
</comment>
<dbReference type="GO" id="GO:0005886">
    <property type="term" value="C:plasma membrane"/>
    <property type="evidence" value="ECO:0007669"/>
    <property type="project" value="TreeGrafter"/>
</dbReference>
<dbReference type="GO" id="GO:0030027">
    <property type="term" value="C:lamellipodium"/>
    <property type="evidence" value="ECO:0007669"/>
    <property type="project" value="TreeGrafter"/>
</dbReference>
<dbReference type="InParanoid" id="A0A2P6NB27"/>
<feature type="transmembrane region" description="Helical" evidence="2">
    <location>
        <begin position="21"/>
        <end position="37"/>
    </location>
</feature>
<feature type="domain" description="Ras-GAP" evidence="3">
    <location>
        <begin position="804"/>
        <end position="996"/>
    </location>
</feature>
<dbReference type="InterPro" id="IPR008936">
    <property type="entry name" value="Rho_GTPase_activation_prot"/>
</dbReference>
<dbReference type="SMART" id="SM00368">
    <property type="entry name" value="LRR_RI"/>
    <property type="match status" value="6"/>
</dbReference>
<dbReference type="InterPro" id="IPR001611">
    <property type="entry name" value="Leu-rich_rpt"/>
</dbReference>
<dbReference type="PROSITE" id="PS50018">
    <property type="entry name" value="RAS_GTPASE_ACTIV_2"/>
    <property type="match status" value="1"/>
</dbReference>
<dbReference type="CDD" id="cd04519">
    <property type="entry name" value="RasGAP"/>
    <property type="match status" value="1"/>
</dbReference>
<feature type="compositionally biased region" description="Low complexity" evidence="1">
    <location>
        <begin position="731"/>
        <end position="741"/>
    </location>
</feature>
<feature type="region of interest" description="Disordered" evidence="1">
    <location>
        <begin position="637"/>
        <end position="674"/>
    </location>
</feature>
<dbReference type="SUPFAM" id="SSF52047">
    <property type="entry name" value="RNI-like"/>
    <property type="match status" value="1"/>
</dbReference>
<feature type="region of interest" description="Disordered" evidence="1">
    <location>
        <begin position="585"/>
        <end position="621"/>
    </location>
</feature>
<name>A0A2P6NB27_9EUKA</name>
<keyword evidence="2" id="KW-1133">Transmembrane helix</keyword>
<dbReference type="GO" id="GO:0034315">
    <property type="term" value="P:regulation of Arp2/3 complex-mediated actin nucleation"/>
    <property type="evidence" value="ECO:0007669"/>
    <property type="project" value="TreeGrafter"/>
</dbReference>
<keyword evidence="5" id="KW-1185">Reference proteome</keyword>